<accession>A0A0C3PKZ7</accession>
<gene>
    <name evidence="2" type="ORF">M404DRAFT_14014</name>
</gene>
<dbReference type="OrthoDB" id="3227079at2759"/>
<protein>
    <submittedName>
        <fullName evidence="2">Uncharacterized protein</fullName>
    </submittedName>
</protein>
<evidence type="ECO:0000313" key="3">
    <source>
        <dbReference type="Proteomes" id="UP000054217"/>
    </source>
</evidence>
<dbReference type="HOGENOM" id="CLU_084281_0_0_1"/>
<keyword evidence="3" id="KW-1185">Reference proteome</keyword>
<evidence type="ECO:0000313" key="2">
    <source>
        <dbReference type="EMBL" id="KIO09356.1"/>
    </source>
</evidence>
<evidence type="ECO:0000256" key="1">
    <source>
        <dbReference type="SAM" id="MobiDB-lite"/>
    </source>
</evidence>
<dbReference type="Proteomes" id="UP000054217">
    <property type="component" value="Unassembled WGS sequence"/>
</dbReference>
<dbReference type="EMBL" id="KN831954">
    <property type="protein sequence ID" value="KIO09356.1"/>
    <property type="molecule type" value="Genomic_DNA"/>
</dbReference>
<sequence>MFSWLLSCCGRRRRQHDPESIPNERTPIIPATEDIQIAQPRVVDHQKLKDRLGSVLKSKETKMVNVNAQFPFNLHNQRLDEPSPSRSSRNVSGGTYGSGSRASLSPRPSLKKSHSSVSIHPDQEDLFSSQVLAANGNRLPAILNMRLVKAERPTGSHGLTNDQGCALSRGEQPERSGFSEQDDSSPPALANETHPPASEGNRPSPIHPQPSLPEDLPRQEVVEPRSPESFIIHDAGAVSRSWRD</sequence>
<reference evidence="3" key="2">
    <citation type="submission" date="2015-01" db="EMBL/GenBank/DDBJ databases">
        <title>Evolutionary Origins and Diversification of the Mycorrhizal Mutualists.</title>
        <authorList>
            <consortium name="DOE Joint Genome Institute"/>
            <consortium name="Mycorrhizal Genomics Consortium"/>
            <person name="Kohler A."/>
            <person name="Kuo A."/>
            <person name="Nagy L.G."/>
            <person name="Floudas D."/>
            <person name="Copeland A."/>
            <person name="Barry K.W."/>
            <person name="Cichocki N."/>
            <person name="Veneault-Fourrey C."/>
            <person name="LaButti K."/>
            <person name="Lindquist E.A."/>
            <person name="Lipzen A."/>
            <person name="Lundell T."/>
            <person name="Morin E."/>
            <person name="Murat C."/>
            <person name="Riley R."/>
            <person name="Ohm R."/>
            <person name="Sun H."/>
            <person name="Tunlid A."/>
            <person name="Henrissat B."/>
            <person name="Grigoriev I.V."/>
            <person name="Hibbett D.S."/>
            <person name="Martin F."/>
        </authorList>
    </citation>
    <scope>NUCLEOTIDE SEQUENCE [LARGE SCALE GENOMIC DNA]</scope>
    <source>
        <strain evidence="3">Marx 270</strain>
    </source>
</reference>
<feature type="region of interest" description="Disordered" evidence="1">
    <location>
        <begin position="153"/>
        <end position="244"/>
    </location>
</feature>
<reference evidence="2 3" key="1">
    <citation type="submission" date="2014-04" db="EMBL/GenBank/DDBJ databases">
        <authorList>
            <consortium name="DOE Joint Genome Institute"/>
            <person name="Kuo A."/>
            <person name="Kohler A."/>
            <person name="Costa M.D."/>
            <person name="Nagy L.G."/>
            <person name="Floudas D."/>
            <person name="Copeland A."/>
            <person name="Barry K.W."/>
            <person name="Cichocki N."/>
            <person name="Veneault-Fourrey C."/>
            <person name="LaButti K."/>
            <person name="Lindquist E.A."/>
            <person name="Lipzen A."/>
            <person name="Lundell T."/>
            <person name="Morin E."/>
            <person name="Murat C."/>
            <person name="Sun H."/>
            <person name="Tunlid A."/>
            <person name="Henrissat B."/>
            <person name="Grigoriev I.V."/>
            <person name="Hibbett D.S."/>
            <person name="Martin F."/>
            <person name="Nordberg H.P."/>
            <person name="Cantor M.N."/>
            <person name="Hua S.X."/>
        </authorList>
    </citation>
    <scope>NUCLEOTIDE SEQUENCE [LARGE SCALE GENOMIC DNA]</scope>
    <source>
        <strain evidence="2 3">Marx 270</strain>
    </source>
</reference>
<dbReference type="InParanoid" id="A0A0C3PKZ7"/>
<dbReference type="AlphaFoldDB" id="A0A0C3PKZ7"/>
<name>A0A0C3PKZ7_PISTI</name>
<feature type="region of interest" description="Disordered" evidence="1">
    <location>
        <begin position="75"/>
        <end position="117"/>
    </location>
</feature>
<proteinExistence type="predicted"/>
<dbReference type="STRING" id="870435.A0A0C3PKZ7"/>
<feature type="compositionally biased region" description="Basic and acidic residues" evidence="1">
    <location>
        <begin position="215"/>
        <end position="226"/>
    </location>
</feature>
<feature type="compositionally biased region" description="Polar residues" evidence="1">
    <location>
        <begin position="84"/>
        <end position="103"/>
    </location>
</feature>
<organism evidence="2 3">
    <name type="scientific">Pisolithus tinctorius Marx 270</name>
    <dbReference type="NCBI Taxonomy" id="870435"/>
    <lineage>
        <taxon>Eukaryota</taxon>
        <taxon>Fungi</taxon>
        <taxon>Dikarya</taxon>
        <taxon>Basidiomycota</taxon>
        <taxon>Agaricomycotina</taxon>
        <taxon>Agaricomycetes</taxon>
        <taxon>Agaricomycetidae</taxon>
        <taxon>Boletales</taxon>
        <taxon>Sclerodermatineae</taxon>
        <taxon>Pisolithaceae</taxon>
        <taxon>Pisolithus</taxon>
    </lineage>
</organism>